<dbReference type="InterPro" id="IPR036259">
    <property type="entry name" value="MFS_trans_sf"/>
</dbReference>
<comment type="subcellular location">
    <subcellularLocation>
        <location evidence="1">Membrane</location>
        <topology evidence="1">Multi-pass membrane protein</topology>
    </subcellularLocation>
</comment>
<feature type="transmembrane region" description="Helical" evidence="9">
    <location>
        <begin position="120"/>
        <end position="138"/>
    </location>
</feature>
<evidence type="ECO:0000256" key="8">
    <source>
        <dbReference type="SAM" id="MobiDB-lite"/>
    </source>
</evidence>
<accession>A0A8H4U7M1</accession>
<evidence type="ECO:0000256" key="4">
    <source>
        <dbReference type="ARBA" id="ARBA00022989"/>
    </source>
</evidence>
<evidence type="ECO:0000256" key="6">
    <source>
        <dbReference type="ARBA" id="ARBA00023180"/>
    </source>
</evidence>
<dbReference type="PROSITE" id="PS50850">
    <property type="entry name" value="MFS"/>
    <property type="match status" value="1"/>
</dbReference>
<dbReference type="CDD" id="cd12148">
    <property type="entry name" value="fungal_TF_MHR"/>
    <property type="match status" value="1"/>
</dbReference>
<dbReference type="FunFam" id="1.20.1250.20:FF:000013">
    <property type="entry name" value="MFS general substrate transporter"/>
    <property type="match status" value="1"/>
</dbReference>
<feature type="domain" description="Major facilitator superfamily (MFS) profile" evidence="10">
    <location>
        <begin position="54"/>
        <end position="467"/>
    </location>
</feature>
<name>A0A8H4U7M1_9HYPO</name>
<dbReference type="Gene3D" id="1.20.1250.20">
    <property type="entry name" value="MFS general substrate transporter like domains"/>
    <property type="match status" value="2"/>
</dbReference>
<proteinExistence type="predicted"/>
<dbReference type="InterPro" id="IPR007219">
    <property type="entry name" value="XnlR_reg_dom"/>
</dbReference>
<keyword evidence="4 9" id="KW-1133">Transmembrane helix</keyword>
<evidence type="ECO:0000256" key="2">
    <source>
        <dbReference type="ARBA" id="ARBA00022448"/>
    </source>
</evidence>
<keyword evidence="5 9" id="KW-0472">Membrane</keyword>
<dbReference type="SUPFAM" id="SSF103473">
    <property type="entry name" value="MFS general substrate transporter"/>
    <property type="match status" value="1"/>
</dbReference>
<evidence type="ECO:0000313" key="11">
    <source>
        <dbReference type="EMBL" id="KAF4971276.1"/>
    </source>
</evidence>
<feature type="transmembrane region" description="Helical" evidence="9">
    <location>
        <begin position="182"/>
        <end position="202"/>
    </location>
</feature>
<dbReference type="FunFam" id="1.20.1250.20:FF:000057">
    <property type="entry name" value="MFS general substrate transporter"/>
    <property type="match status" value="1"/>
</dbReference>
<feature type="transmembrane region" description="Helical" evidence="9">
    <location>
        <begin position="150"/>
        <end position="170"/>
    </location>
</feature>
<feature type="region of interest" description="Disordered" evidence="8">
    <location>
        <begin position="1"/>
        <end position="22"/>
    </location>
</feature>
<keyword evidence="7" id="KW-0539">Nucleus</keyword>
<reference evidence="11" key="1">
    <citation type="journal article" date="2020" name="BMC Genomics">
        <title>Correction to: Identification and distribution of gene clusters required for synthesis of sphingolipid metabolism inhibitors in diverse species of the filamentous fungus Fusarium.</title>
        <authorList>
            <person name="Kim H.S."/>
            <person name="Lohmar J.M."/>
            <person name="Busman M."/>
            <person name="Brown D.W."/>
            <person name="Naumann T.A."/>
            <person name="Divon H.H."/>
            <person name="Lysoe E."/>
            <person name="Uhlig S."/>
            <person name="Proctor R.H."/>
        </authorList>
    </citation>
    <scope>NUCLEOTIDE SEQUENCE</scope>
    <source>
        <strain evidence="11">NRRL 20472</strain>
    </source>
</reference>
<evidence type="ECO:0000256" key="7">
    <source>
        <dbReference type="ARBA" id="ARBA00023242"/>
    </source>
</evidence>
<reference evidence="11" key="2">
    <citation type="submission" date="2020-05" db="EMBL/GenBank/DDBJ databases">
        <authorList>
            <person name="Kim H.-S."/>
            <person name="Proctor R.H."/>
            <person name="Brown D.W."/>
        </authorList>
    </citation>
    <scope>NUCLEOTIDE SEQUENCE</scope>
    <source>
        <strain evidence="11">NRRL 20472</strain>
    </source>
</reference>
<keyword evidence="12" id="KW-1185">Reference proteome</keyword>
<comment type="caution">
    <text evidence="11">The sequence shown here is derived from an EMBL/GenBank/DDBJ whole genome shotgun (WGS) entry which is preliminary data.</text>
</comment>
<evidence type="ECO:0000256" key="1">
    <source>
        <dbReference type="ARBA" id="ARBA00004141"/>
    </source>
</evidence>
<feature type="transmembrane region" description="Helical" evidence="9">
    <location>
        <begin position="355"/>
        <end position="373"/>
    </location>
</feature>
<feature type="transmembrane region" description="Helical" evidence="9">
    <location>
        <begin position="445"/>
        <end position="466"/>
    </location>
</feature>
<dbReference type="InterPro" id="IPR020846">
    <property type="entry name" value="MFS_dom"/>
</dbReference>
<dbReference type="GO" id="GO:0003677">
    <property type="term" value="F:DNA binding"/>
    <property type="evidence" value="ECO:0007669"/>
    <property type="project" value="InterPro"/>
</dbReference>
<dbReference type="GO" id="GO:0022857">
    <property type="term" value="F:transmembrane transporter activity"/>
    <property type="evidence" value="ECO:0007669"/>
    <property type="project" value="InterPro"/>
</dbReference>
<evidence type="ECO:0000256" key="3">
    <source>
        <dbReference type="ARBA" id="ARBA00022692"/>
    </source>
</evidence>
<dbReference type="AlphaFoldDB" id="A0A8H4U7M1"/>
<evidence type="ECO:0000313" key="12">
    <source>
        <dbReference type="Proteomes" id="UP000622797"/>
    </source>
</evidence>
<feature type="transmembrane region" description="Helical" evidence="9">
    <location>
        <begin position="214"/>
        <end position="236"/>
    </location>
</feature>
<feature type="transmembrane region" description="Helical" evidence="9">
    <location>
        <begin position="379"/>
        <end position="400"/>
    </location>
</feature>
<dbReference type="Pfam" id="PF07690">
    <property type="entry name" value="MFS_1"/>
    <property type="match status" value="1"/>
</dbReference>
<keyword evidence="3 9" id="KW-0812">Transmembrane</keyword>
<evidence type="ECO:0000259" key="10">
    <source>
        <dbReference type="PROSITE" id="PS50850"/>
    </source>
</evidence>
<evidence type="ECO:0000256" key="9">
    <source>
        <dbReference type="SAM" id="Phobius"/>
    </source>
</evidence>
<feature type="transmembrane region" description="Helical" evidence="9">
    <location>
        <begin position="50"/>
        <end position="67"/>
    </location>
</feature>
<dbReference type="SMART" id="SM00906">
    <property type="entry name" value="Fungal_trans"/>
    <property type="match status" value="1"/>
</dbReference>
<feature type="region of interest" description="Disordered" evidence="8">
    <location>
        <begin position="546"/>
        <end position="572"/>
    </location>
</feature>
<dbReference type="Proteomes" id="UP000622797">
    <property type="component" value="Unassembled WGS sequence"/>
</dbReference>
<gene>
    <name evidence="11" type="ORF">FSARC_1846</name>
</gene>
<dbReference type="Pfam" id="PF04082">
    <property type="entry name" value="Fungal_trans"/>
    <property type="match status" value="1"/>
</dbReference>
<keyword evidence="2" id="KW-0813">Transport</keyword>
<dbReference type="GO" id="GO:0016020">
    <property type="term" value="C:membrane"/>
    <property type="evidence" value="ECO:0007669"/>
    <property type="project" value="UniProtKB-SubCell"/>
</dbReference>
<keyword evidence="6" id="KW-0325">Glycoprotein</keyword>
<dbReference type="GO" id="GO:0008270">
    <property type="term" value="F:zinc ion binding"/>
    <property type="evidence" value="ECO:0007669"/>
    <property type="project" value="InterPro"/>
</dbReference>
<dbReference type="GO" id="GO:0006351">
    <property type="term" value="P:DNA-templated transcription"/>
    <property type="evidence" value="ECO:0007669"/>
    <property type="project" value="InterPro"/>
</dbReference>
<feature type="transmembrane region" description="Helical" evidence="9">
    <location>
        <begin position="320"/>
        <end position="343"/>
    </location>
</feature>
<dbReference type="PANTHER" id="PTHR43791:SF62">
    <property type="entry name" value="MAJOR FACILITATOR SUPERFAMILY (MFS) PROFILE DOMAIN-CONTAINING PROTEIN"/>
    <property type="match status" value="1"/>
</dbReference>
<protein>
    <recommendedName>
        <fullName evidence="10">Major facilitator superfamily (MFS) profile domain-containing protein</fullName>
    </recommendedName>
</protein>
<sequence length="924" mass="102794">MSPTVTENPPPVTVKDDLDLPTLKDTDHEEYAEEDDANYNAAQKRLVRKLDTTLMPMVFILYLFNYLDRNNIAQAKLDSFEEDLGLTGDDFNTALAILNVGYILMQIPSNMILTRVRPSIYIPCWVLLWSCVSASTAACHSFGQLVAVRFFLGICEAPFFPGVFFLLSCWYTKKELALRYAFLYSGLVLATAVSGLLAAGIFEGLGGVGGLEGWRWLFILEGAATVILGLIAFVLLPDFPATKSQTWLFTPEEREVAVTRMARDAVSDQESDESIMHGLKLAVTDIKVWVFALMLCSNQSAYGFNYFFPAIVKGFNLGTRTITLVCTAPPYLLGAIISWFIAWHSDKKAERGWHISVPMVTAAVGFIISVATINIPARYVASFLYICGCFGANAALYSWAASSVGQTPAKKACATAIINVTGQFGSIWSPYFFDSNDEPRYTRAMILLMAFAILEVCLCFLMKFILRRANKKILAEFEGSAANVVVIASCTTAGSVCEYGHTDKRRNPASTEYTAGLESKVASLEAFIQRLSNASPENRDAMLKSAATGGAAPDESPVQEAPAGPNTGLSPQTIHADALRRARLKPDAEGSLVYHGATSIFNSDLLSASESYQTPTQSLYVESNFEHVMDHFGIRLSDDAVLNALKQFFRWQYPHFMFVYREAFLRDHFGERKGCKYWSSALLLSVCALGLLMSETEEERNLSEQFFHAAESIVMVSGLSRPSIPTVQSFLCLAFFEIGRGNVSKGWAFSGIAFRMAQDLGFQSDPVNWVLEDSTLITSEDVEVRRRIYWGCYISDKQISLILGRPVQLAFDSAEVDLLEIIPDGPEMEHWRPAGFFDDPDDIRNPSNIPYLKEQIRLYRIVENMMTTIFSPRTPRTQTDISTRQTLLDNLNLELLKWRDSLPPFAKWNKWAPGVITPAVATLQ</sequence>
<feature type="transmembrane region" description="Helical" evidence="9">
    <location>
        <begin position="288"/>
        <end position="308"/>
    </location>
</feature>
<organism evidence="11 12">
    <name type="scientific">Fusarium sarcochroum</name>
    <dbReference type="NCBI Taxonomy" id="1208366"/>
    <lineage>
        <taxon>Eukaryota</taxon>
        <taxon>Fungi</taxon>
        <taxon>Dikarya</taxon>
        <taxon>Ascomycota</taxon>
        <taxon>Pezizomycotina</taxon>
        <taxon>Sordariomycetes</taxon>
        <taxon>Hypocreomycetidae</taxon>
        <taxon>Hypocreales</taxon>
        <taxon>Nectriaceae</taxon>
        <taxon>Fusarium</taxon>
        <taxon>Fusarium lateritium species complex</taxon>
    </lineage>
</organism>
<dbReference type="OrthoDB" id="2250022at2759"/>
<evidence type="ECO:0000256" key="5">
    <source>
        <dbReference type="ARBA" id="ARBA00023136"/>
    </source>
</evidence>
<dbReference type="InterPro" id="IPR011701">
    <property type="entry name" value="MFS"/>
</dbReference>
<dbReference type="EMBL" id="JABEXW010000098">
    <property type="protein sequence ID" value="KAF4971276.1"/>
    <property type="molecule type" value="Genomic_DNA"/>
</dbReference>
<dbReference type="PANTHER" id="PTHR43791">
    <property type="entry name" value="PERMEASE-RELATED"/>
    <property type="match status" value="1"/>
</dbReference>